<gene>
    <name evidence="4" type="ORF">BJX63DRAFT_402346</name>
</gene>
<feature type="transmembrane region" description="Helical" evidence="2">
    <location>
        <begin position="355"/>
        <end position="376"/>
    </location>
</feature>
<evidence type="ECO:0000256" key="3">
    <source>
        <dbReference type="SAM" id="SignalP"/>
    </source>
</evidence>
<comment type="caution">
    <text evidence="4">The sequence shown here is derived from an EMBL/GenBank/DDBJ whole genome shotgun (WGS) entry which is preliminary data.</text>
</comment>
<proteinExistence type="predicted"/>
<protein>
    <submittedName>
        <fullName evidence="4">Uncharacterized protein</fullName>
    </submittedName>
</protein>
<keyword evidence="2" id="KW-0812">Transmembrane</keyword>
<feature type="compositionally biased region" description="Pro residues" evidence="1">
    <location>
        <begin position="418"/>
        <end position="430"/>
    </location>
</feature>
<evidence type="ECO:0000313" key="4">
    <source>
        <dbReference type="EMBL" id="KAL2810320.1"/>
    </source>
</evidence>
<feature type="chain" id="PRO_5047013545" evidence="3">
    <location>
        <begin position="24"/>
        <end position="430"/>
    </location>
</feature>
<keyword evidence="5" id="KW-1185">Reference proteome</keyword>
<accession>A0ABR4H4F4</accession>
<name>A0ABR4H4F4_9EURO</name>
<evidence type="ECO:0000256" key="2">
    <source>
        <dbReference type="SAM" id="Phobius"/>
    </source>
</evidence>
<dbReference type="Proteomes" id="UP001610334">
    <property type="component" value="Unassembled WGS sequence"/>
</dbReference>
<feature type="signal peptide" evidence="3">
    <location>
        <begin position="1"/>
        <end position="23"/>
    </location>
</feature>
<keyword evidence="3" id="KW-0732">Signal</keyword>
<evidence type="ECO:0000256" key="1">
    <source>
        <dbReference type="SAM" id="MobiDB-lite"/>
    </source>
</evidence>
<reference evidence="4 5" key="1">
    <citation type="submission" date="2024-07" db="EMBL/GenBank/DDBJ databases">
        <title>Section-level genome sequencing and comparative genomics of Aspergillus sections Usti and Cavernicolus.</title>
        <authorList>
            <consortium name="Lawrence Berkeley National Laboratory"/>
            <person name="Nybo J.L."/>
            <person name="Vesth T.C."/>
            <person name="Theobald S."/>
            <person name="Frisvad J.C."/>
            <person name="Larsen T.O."/>
            <person name="Kjaerboelling I."/>
            <person name="Rothschild-Mancinelli K."/>
            <person name="Lyhne E.K."/>
            <person name="Kogle M.E."/>
            <person name="Barry K."/>
            <person name="Clum A."/>
            <person name="Na H."/>
            <person name="Ledsgaard L."/>
            <person name="Lin J."/>
            <person name="Lipzen A."/>
            <person name="Kuo A."/>
            <person name="Riley R."/>
            <person name="Mondo S."/>
            <person name="Labutti K."/>
            <person name="Haridas S."/>
            <person name="Pangalinan J."/>
            <person name="Salamov A.A."/>
            <person name="Simmons B.A."/>
            <person name="Magnuson J.K."/>
            <person name="Chen J."/>
            <person name="Drula E."/>
            <person name="Henrissat B."/>
            <person name="Wiebenga A."/>
            <person name="Lubbers R.J."/>
            <person name="Gomes A.C."/>
            <person name="Makela M.R."/>
            <person name="Stajich J."/>
            <person name="Grigoriev I.V."/>
            <person name="Mortensen U.H."/>
            <person name="De Vries R.P."/>
            <person name="Baker S.E."/>
            <person name="Andersen M.R."/>
        </authorList>
    </citation>
    <scope>NUCLEOTIDE SEQUENCE [LARGE SCALE GENOMIC DNA]</scope>
    <source>
        <strain evidence="4 5">CBS 588.65</strain>
    </source>
</reference>
<keyword evidence="2" id="KW-0472">Membrane</keyword>
<sequence>MKFTATWPWLFLVSSRLFTGAIARECVLDTPLRGYWSSVDDIYKEVDGCTTIISSDIDISPVYDRLYLPDVVNITGTIVVQHWRENMGYPIVPAIEMPRLEHLGGLDISNATALQNVTMPTLKELPGKLYIESSSTFVALDFRSLEHANSIRLGAQFKGINFDSLQTVDNDFIIDTPSRTSGRLDPEDALWLSLNSLVSVGYFELYQVLSTLDVSNLVTAGPPTNPGDSGLSTSSGARFHLNNVTQPFDLNLTRLQSVDKDLYIGGDLASLSIPALRNTNATILIEASEPLSIDLPIESADYIYLQGRITSVHLPNISPNTSITLVSTYECDPHEPLANITCPVPSAALSQGAKAGMGVGIAVGVVLVAIAIFFCCRLSRKHSSEALGTDLADLPTYGHGDTGSNRVPVPVQVTDRPNTPPPPPYSARPS</sequence>
<feature type="region of interest" description="Disordered" evidence="1">
    <location>
        <begin position="397"/>
        <end position="430"/>
    </location>
</feature>
<keyword evidence="2" id="KW-1133">Transmembrane helix</keyword>
<dbReference type="EMBL" id="JBFXLT010000073">
    <property type="protein sequence ID" value="KAL2810320.1"/>
    <property type="molecule type" value="Genomic_DNA"/>
</dbReference>
<evidence type="ECO:0000313" key="5">
    <source>
        <dbReference type="Proteomes" id="UP001610334"/>
    </source>
</evidence>
<organism evidence="4 5">
    <name type="scientific">Aspergillus granulosus</name>
    <dbReference type="NCBI Taxonomy" id="176169"/>
    <lineage>
        <taxon>Eukaryota</taxon>
        <taxon>Fungi</taxon>
        <taxon>Dikarya</taxon>
        <taxon>Ascomycota</taxon>
        <taxon>Pezizomycotina</taxon>
        <taxon>Eurotiomycetes</taxon>
        <taxon>Eurotiomycetidae</taxon>
        <taxon>Eurotiales</taxon>
        <taxon>Aspergillaceae</taxon>
        <taxon>Aspergillus</taxon>
        <taxon>Aspergillus subgen. Nidulantes</taxon>
    </lineage>
</organism>